<dbReference type="SUPFAM" id="SSF47413">
    <property type="entry name" value="lambda repressor-like DNA-binding domains"/>
    <property type="match status" value="1"/>
</dbReference>
<dbReference type="GO" id="GO:0000976">
    <property type="term" value="F:transcription cis-regulatory region binding"/>
    <property type="evidence" value="ECO:0007669"/>
    <property type="project" value="TreeGrafter"/>
</dbReference>
<dbReference type="Pfam" id="PF00356">
    <property type="entry name" value="LacI"/>
    <property type="match status" value="1"/>
</dbReference>
<dbReference type="SUPFAM" id="SSF53822">
    <property type="entry name" value="Periplasmic binding protein-like I"/>
    <property type="match status" value="1"/>
</dbReference>
<dbReference type="CDD" id="cd01392">
    <property type="entry name" value="HTH_LacI"/>
    <property type="match status" value="1"/>
</dbReference>
<dbReference type="Gene3D" id="3.40.50.2300">
    <property type="match status" value="2"/>
</dbReference>
<dbReference type="Gene3D" id="1.10.260.40">
    <property type="entry name" value="lambda repressor-like DNA-binding domains"/>
    <property type="match status" value="1"/>
</dbReference>
<keyword evidence="2" id="KW-0238">DNA-binding</keyword>
<proteinExistence type="predicted"/>
<dbReference type="KEGG" id="slan:GV829_01660"/>
<dbReference type="EMBL" id="CP053015">
    <property type="protein sequence ID" value="QJQ33504.1"/>
    <property type="molecule type" value="Genomic_DNA"/>
</dbReference>
<dbReference type="InterPro" id="IPR000843">
    <property type="entry name" value="HTH_LacI"/>
</dbReference>
<protein>
    <submittedName>
        <fullName evidence="5">Substrate-binding domain-containing protein</fullName>
    </submittedName>
</protein>
<dbReference type="GO" id="GO:0003700">
    <property type="term" value="F:DNA-binding transcription factor activity"/>
    <property type="evidence" value="ECO:0007669"/>
    <property type="project" value="TreeGrafter"/>
</dbReference>
<evidence type="ECO:0000313" key="5">
    <source>
        <dbReference type="EMBL" id="QJQ33504.1"/>
    </source>
</evidence>
<dbReference type="AlphaFoldDB" id="A0A6M4AWP9"/>
<keyword evidence="1" id="KW-0805">Transcription regulation</keyword>
<keyword evidence="3" id="KW-0804">Transcription</keyword>
<dbReference type="Pfam" id="PF13377">
    <property type="entry name" value="Peripla_BP_3"/>
    <property type="match status" value="1"/>
</dbReference>
<dbReference type="InterPro" id="IPR010982">
    <property type="entry name" value="Lambda_DNA-bd_dom_sf"/>
</dbReference>
<dbReference type="PANTHER" id="PTHR30146">
    <property type="entry name" value="LACI-RELATED TRANSCRIPTIONAL REPRESSOR"/>
    <property type="match status" value="1"/>
</dbReference>
<reference evidence="5 6" key="1">
    <citation type="submission" date="2020-01" db="EMBL/GenBank/DDBJ databases">
        <title>Sphingomonas sp. strain CSW-10.</title>
        <authorList>
            <person name="Chen W.-M."/>
        </authorList>
    </citation>
    <scope>NUCLEOTIDE SEQUENCE [LARGE SCALE GENOMIC DNA]</scope>
    <source>
        <strain evidence="5 6">CSW-10</strain>
    </source>
</reference>
<sequence>MAEMVGVSQPTVSKALRGCRTINEDTRRRVMEAAKALNYTVNRNAARLRSKRTNTIALVVICRPEDARSDINPFYLSLLGCVATAASDAGYDLLVSFQDETQDFYGQYEDGKQADGLLVIGSAENKRGWDYFGKLHEQGKAVICWGAPGDDLLCVTGDNRHGGAMATQHMIDHGRTAIAFVGPTDSSQRQFGDRHAGYMEAMRAAGLGPLPAQYVAAVTREEQGYLTTAAMLDSGLAFDGIFAACDLIGIGALRCLNDRGVKVPADVSLVGFDGIKATKHCTPAMTTIEQDFRKAGQLLVQRLLAVIDGESFTDEPVPCRMTVRQSSIPPIPRQ</sequence>
<evidence type="ECO:0000256" key="2">
    <source>
        <dbReference type="ARBA" id="ARBA00023125"/>
    </source>
</evidence>
<evidence type="ECO:0000259" key="4">
    <source>
        <dbReference type="PROSITE" id="PS50932"/>
    </source>
</evidence>
<evidence type="ECO:0000256" key="1">
    <source>
        <dbReference type="ARBA" id="ARBA00023015"/>
    </source>
</evidence>
<name>A0A6M4AWP9_9SPHN</name>
<evidence type="ECO:0000313" key="6">
    <source>
        <dbReference type="Proteomes" id="UP000503018"/>
    </source>
</evidence>
<dbReference type="PROSITE" id="PS50932">
    <property type="entry name" value="HTH_LACI_2"/>
    <property type="match status" value="1"/>
</dbReference>
<feature type="domain" description="HTH lacI-type" evidence="4">
    <location>
        <begin position="1"/>
        <end position="50"/>
    </location>
</feature>
<dbReference type="SMART" id="SM00354">
    <property type="entry name" value="HTH_LACI"/>
    <property type="match status" value="1"/>
</dbReference>
<dbReference type="Proteomes" id="UP000503018">
    <property type="component" value="Chromosome"/>
</dbReference>
<evidence type="ECO:0000256" key="3">
    <source>
        <dbReference type="ARBA" id="ARBA00023163"/>
    </source>
</evidence>
<accession>A0A6M4AWP9</accession>
<gene>
    <name evidence="5" type="ORF">GV829_01660</name>
</gene>
<dbReference type="PANTHER" id="PTHR30146:SF120">
    <property type="entry name" value="ALANINE RACEMASE"/>
    <property type="match status" value="1"/>
</dbReference>
<keyword evidence="6" id="KW-1185">Reference proteome</keyword>
<dbReference type="InterPro" id="IPR046335">
    <property type="entry name" value="LacI/GalR-like_sensor"/>
</dbReference>
<dbReference type="InterPro" id="IPR028082">
    <property type="entry name" value="Peripla_BP_I"/>
</dbReference>
<organism evidence="5 6">
    <name type="scientific">Sphingomonas lacunae</name>
    <dbReference type="NCBI Taxonomy" id="2698828"/>
    <lineage>
        <taxon>Bacteria</taxon>
        <taxon>Pseudomonadati</taxon>
        <taxon>Pseudomonadota</taxon>
        <taxon>Alphaproteobacteria</taxon>
        <taxon>Sphingomonadales</taxon>
        <taxon>Sphingomonadaceae</taxon>
        <taxon>Sphingomonas</taxon>
    </lineage>
</organism>